<dbReference type="PANTHER" id="PTHR48475">
    <property type="entry name" value="RIBONUCLEASE H"/>
    <property type="match status" value="1"/>
</dbReference>
<reference evidence="1" key="2">
    <citation type="journal article" date="2024" name="Plant">
        <title>Genomic evolution and insights into agronomic trait innovations of Sesamum species.</title>
        <authorList>
            <person name="Miao H."/>
            <person name="Wang L."/>
            <person name="Qu L."/>
            <person name="Liu H."/>
            <person name="Sun Y."/>
            <person name="Le M."/>
            <person name="Wang Q."/>
            <person name="Wei S."/>
            <person name="Zheng Y."/>
            <person name="Lin W."/>
            <person name="Duan Y."/>
            <person name="Cao H."/>
            <person name="Xiong S."/>
            <person name="Wang X."/>
            <person name="Wei L."/>
            <person name="Li C."/>
            <person name="Ma Q."/>
            <person name="Ju M."/>
            <person name="Zhao R."/>
            <person name="Li G."/>
            <person name="Mu C."/>
            <person name="Tian Q."/>
            <person name="Mei H."/>
            <person name="Zhang T."/>
            <person name="Gao T."/>
            <person name="Zhang H."/>
        </authorList>
    </citation>
    <scope>NUCLEOTIDE SEQUENCE</scope>
    <source>
        <strain evidence="1">KEN8</strain>
    </source>
</reference>
<proteinExistence type="predicted"/>
<dbReference type="Gene3D" id="3.30.420.10">
    <property type="entry name" value="Ribonuclease H-like superfamily/Ribonuclease H"/>
    <property type="match status" value="1"/>
</dbReference>
<comment type="caution">
    <text evidence="1">The sequence shown here is derived from an EMBL/GenBank/DDBJ whole genome shotgun (WGS) entry which is preliminary data.</text>
</comment>
<gene>
    <name evidence="1" type="ORF">Scaly_2742900</name>
</gene>
<dbReference type="AlphaFoldDB" id="A0AAW2J249"/>
<protein>
    <recommendedName>
        <fullName evidence="2">Integrase zinc-binding domain-containing protein</fullName>
    </recommendedName>
</protein>
<evidence type="ECO:0008006" key="2">
    <source>
        <dbReference type="Google" id="ProtNLM"/>
    </source>
</evidence>
<dbReference type="PANTHER" id="PTHR48475:SF1">
    <property type="entry name" value="RNASE H TYPE-1 DOMAIN-CONTAINING PROTEIN"/>
    <property type="match status" value="1"/>
</dbReference>
<dbReference type="InterPro" id="IPR036397">
    <property type="entry name" value="RNaseH_sf"/>
</dbReference>
<dbReference type="EMBL" id="JACGWM010001770">
    <property type="protein sequence ID" value="KAL0288112.1"/>
    <property type="molecule type" value="Genomic_DNA"/>
</dbReference>
<accession>A0AAW2J249</accession>
<dbReference type="Gene3D" id="1.10.340.70">
    <property type="match status" value="1"/>
</dbReference>
<dbReference type="SUPFAM" id="SSF53098">
    <property type="entry name" value="Ribonuclease H-like"/>
    <property type="match status" value="1"/>
</dbReference>
<sequence>MLYQRSLEGTYQHCLRDEKVLEAMTEAHLGVCGAHQSSPKLHFMIKRMGYYWPTMVKDCLGYAKKSTNDFSKWAEAIPLKKVKKETVVDFIGINIIFRYGVPRYIITDNRRPFYNKSIGEAPWAYRTMHRTATQATPYSLLYDVEVILPLESQIPSLHIAV</sequence>
<name>A0AAW2J249_9LAMI</name>
<evidence type="ECO:0000313" key="1">
    <source>
        <dbReference type="EMBL" id="KAL0288112.1"/>
    </source>
</evidence>
<reference evidence="1" key="1">
    <citation type="submission" date="2020-06" db="EMBL/GenBank/DDBJ databases">
        <authorList>
            <person name="Li T."/>
            <person name="Hu X."/>
            <person name="Zhang T."/>
            <person name="Song X."/>
            <person name="Zhang H."/>
            <person name="Dai N."/>
            <person name="Sheng W."/>
            <person name="Hou X."/>
            <person name="Wei L."/>
        </authorList>
    </citation>
    <scope>NUCLEOTIDE SEQUENCE</scope>
    <source>
        <strain evidence="1">KEN8</strain>
        <tissue evidence="1">Leaf</tissue>
    </source>
</reference>
<dbReference type="InterPro" id="IPR012337">
    <property type="entry name" value="RNaseH-like_sf"/>
</dbReference>
<organism evidence="1">
    <name type="scientific">Sesamum calycinum</name>
    <dbReference type="NCBI Taxonomy" id="2727403"/>
    <lineage>
        <taxon>Eukaryota</taxon>
        <taxon>Viridiplantae</taxon>
        <taxon>Streptophyta</taxon>
        <taxon>Embryophyta</taxon>
        <taxon>Tracheophyta</taxon>
        <taxon>Spermatophyta</taxon>
        <taxon>Magnoliopsida</taxon>
        <taxon>eudicotyledons</taxon>
        <taxon>Gunneridae</taxon>
        <taxon>Pentapetalae</taxon>
        <taxon>asterids</taxon>
        <taxon>lamiids</taxon>
        <taxon>Lamiales</taxon>
        <taxon>Pedaliaceae</taxon>
        <taxon>Sesamum</taxon>
    </lineage>
</organism>
<dbReference type="GO" id="GO:0003676">
    <property type="term" value="F:nucleic acid binding"/>
    <property type="evidence" value="ECO:0007669"/>
    <property type="project" value="InterPro"/>
</dbReference>